<keyword evidence="1" id="KW-1133">Transmembrane helix</keyword>
<name>A0AAW4PGR7_9EURY</name>
<gene>
    <name evidence="2" type="ORF">EGH23_17370</name>
</gene>
<dbReference type="EMBL" id="RKLT01000009">
    <property type="protein sequence ID" value="MBX0296650.1"/>
    <property type="molecule type" value="Genomic_DNA"/>
</dbReference>
<dbReference type="Proteomes" id="UP001430455">
    <property type="component" value="Unassembled WGS sequence"/>
</dbReference>
<evidence type="ECO:0000313" key="3">
    <source>
        <dbReference type="Proteomes" id="UP001430455"/>
    </source>
</evidence>
<evidence type="ECO:0008006" key="4">
    <source>
        <dbReference type="Google" id="ProtNLM"/>
    </source>
</evidence>
<dbReference type="AlphaFoldDB" id="A0AAW4PGR7"/>
<keyword evidence="3" id="KW-1185">Reference proteome</keyword>
<evidence type="ECO:0000256" key="1">
    <source>
        <dbReference type="SAM" id="Phobius"/>
    </source>
</evidence>
<dbReference type="RefSeq" id="WP_220581243.1">
    <property type="nucleotide sequence ID" value="NZ_RKLT01000009.1"/>
</dbReference>
<accession>A0AAW4PGR7</accession>
<sequence length="95" mass="10901">MITEAGGNLIRTDEDWRGVDVLDEQVLLRTEIERRSISASGIDYEYEDEDYRLFDIEGRLQADSYPKSKSRSVIPYLLGLGSLVAIGIVMYFFFI</sequence>
<protein>
    <recommendedName>
        <fullName evidence="4">RING-type E3 ubiquitin transferase</fullName>
    </recommendedName>
</protein>
<organism evidence="2 3">
    <name type="scientific">Haloarcula nitratireducens</name>
    <dbReference type="NCBI Taxonomy" id="2487749"/>
    <lineage>
        <taxon>Archaea</taxon>
        <taxon>Methanobacteriati</taxon>
        <taxon>Methanobacteriota</taxon>
        <taxon>Stenosarchaea group</taxon>
        <taxon>Halobacteria</taxon>
        <taxon>Halobacteriales</taxon>
        <taxon>Haloarculaceae</taxon>
        <taxon>Haloarcula</taxon>
    </lineage>
</organism>
<keyword evidence="1" id="KW-0812">Transmembrane</keyword>
<proteinExistence type="predicted"/>
<comment type="caution">
    <text evidence="2">The sequence shown here is derived from an EMBL/GenBank/DDBJ whole genome shotgun (WGS) entry which is preliminary data.</text>
</comment>
<reference evidence="2 3" key="1">
    <citation type="submission" date="2021-06" db="EMBL/GenBank/DDBJ databases">
        <title>Halomicroarcula sp. a new haloarchaeum isolated from saline soil.</title>
        <authorList>
            <person name="Duran-Viseras A."/>
            <person name="Sanchez-Porro C."/>
            <person name="Ventosa A."/>
        </authorList>
    </citation>
    <scope>NUCLEOTIDE SEQUENCE [LARGE SCALE GENOMIC DNA]</scope>
    <source>
        <strain evidence="2 3">F27</strain>
    </source>
</reference>
<evidence type="ECO:0000313" key="2">
    <source>
        <dbReference type="EMBL" id="MBX0296650.1"/>
    </source>
</evidence>
<keyword evidence="1" id="KW-0472">Membrane</keyword>
<feature type="transmembrane region" description="Helical" evidence="1">
    <location>
        <begin position="73"/>
        <end position="94"/>
    </location>
</feature>